<dbReference type="Pfam" id="PF02464">
    <property type="entry name" value="CinA"/>
    <property type="match status" value="1"/>
</dbReference>
<evidence type="ECO:0000259" key="1">
    <source>
        <dbReference type="Pfam" id="PF02464"/>
    </source>
</evidence>
<dbReference type="EMBL" id="LT629792">
    <property type="protein sequence ID" value="SDT90939.1"/>
    <property type="molecule type" value="Genomic_DNA"/>
</dbReference>
<dbReference type="Proteomes" id="UP000198976">
    <property type="component" value="Chromosome I"/>
</dbReference>
<dbReference type="InterPro" id="IPR036653">
    <property type="entry name" value="CinA-like_C"/>
</dbReference>
<dbReference type="InterPro" id="IPR008136">
    <property type="entry name" value="CinA_C"/>
</dbReference>
<keyword evidence="3" id="KW-1185">Reference proteome</keyword>
<dbReference type="RefSeq" id="WP_058236445.1">
    <property type="nucleotide sequence ID" value="NZ_LT629792.1"/>
</dbReference>
<evidence type="ECO:0000313" key="3">
    <source>
        <dbReference type="Proteomes" id="UP000198976"/>
    </source>
</evidence>
<proteinExistence type="predicted"/>
<dbReference type="SUPFAM" id="SSF142433">
    <property type="entry name" value="CinA-like"/>
    <property type="match status" value="1"/>
</dbReference>
<dbReference type="NCBIfam" id="TIGR00199">
    <property type="entry name" value="PncC_domain"/>
    <property type="match status" value="1"/>
</dbReference>
<sequence>MTSDDATFRLVHDLIDSHLTIATAESLTGGLLCSTLVNIAGASDAVRGGVCTYATELKADILGVDRAHLARTGPVDADVAIQMAQGVRTLMGADIGISTTGVAGPGPADGHEAGTVHIACVTPEGFTQREYHFTDRSRTQVRTAAVDAAITLVSDVVTRGHDEPNRVE</sequence>
<protein>
    <submittedName>
        <fullName evidence="2">Nicotinamide-nucleotide amidase</fullName>
    </submittedName>
</protein>
<accession>A0ABY0V6M0</accession>
<reference evidence="2 3" key="1">
    <citation type="submission" date="2016-10" db="EMBL/GenBank/DDBJ databases">
        <authorList>
            <person name="Varghese N."/>
            <person name="Submissions S."/>
        </authorList>
    </citation>
    <scope>NUCLEOTIDE SEQUENCE [LARGE SCALE GENOMIC DNA]</scope>
    <source>
        <strain evidence="2 3">DSM 9169</strain>
    </source>
</reference>
<dbReference type="Gene3D" id="3.90.950.20">
    <property type="entry name" value="CinA-like"/>
    <property type="match status" value="1"/>
</dbReference>
<evidence type="ECO:0000313" key="2">
    <source>
        <dbReference type="EMBL" id="SDT90939.1"/>
    </source>
</evidence>
<gene>
    <name evidence="2" type="ORF">SAMN04489714_0796</name>
</gene>
<feature type="domain" description="CinA C-terminal" evidence="1">
    <location>
        <begin position="9"/>
        <end position="155"/>
    </location>
</feature>
<organism evidence="2 3">
    <name type="scientific">Schaalia radingae</name>
    <dbReference type="NCBI Taxonomy" id="131110"/>
    <lineage>
        <taxon>Bacteria</taxon>
        <taxon>Bacillati</taxon>
        <taxon>Actinomycetota</taxon>
        <taxon>Actinomycetes</taxon>
        <taxon>Actinomycetales</taxon>
        <taxon>Actinomycetaceae</taxon>
        <taxon>Schaalia</taxon>
    </lineage>
</organism>
<name>A0ABY0V6M0_9ACTO</name>